<dbReference type="AlphaFoldDB" id="A0A7R9HN97"/>
<organism evidence="3">
    <name type="scientific">Timema monikensis</name>
    <dbReference type="NCBI Taxonomy" id="170555"/>
    <lineage>
        <taxon>Eukaryota</taxon>
        <taxon>Metazoa</taxon>
        <taxon>Ecdysozoa</taxon>
        <taxon>Arthropoda</taxon>
        <taxon>Hexapoda</taxon>
        <taxon>Insecta</taxon>
        <taxon>Pterygota</taxon>
        <taxon>Neoptera</taxon>
        <taxon>Polyneoptera</taxon>
        <taxon>Phasmatodea</taxon>
        <taxon>Timematodea</taxon>
        <taxon>Timematoidea</taxon>
        <taxon>Timematidae</taxon>
        <taxon>Timema</taxon>
    </lineage>
</organism>
<name>A0A7R9HN97_9NEOP</name>
<feature type="transmembrane region" description="Helical" evidence="1">
    <location>
        <begin position="298"/>
        <end position="320"/>
    </location>
</feature>
<dbReference type="InterPro" id="IPR056496">
    <property type="entry name" value="CS_DNAAF11_C"/>
</dbReference>
<keyword evidence="1" id="KW-0472">Membrane</keyword>
<feature type="domain" description="Dynein axonemal assembly factor 11-like CS" evidence="2">
    <location>
        <begin position="103"/>
        <end position="217"/>
    </location>
</feature>
<dbReference type="EMBL" id="OB793182">
    <property type="protein sequence ID" value="CAD7426357.1"/>
    <property type="molecule type" value="Genomic_DNA"/>
</dbReference>
<protein>
    <recommendedName>
        <fullName evidence="2">Dynein axonemal assembly factor 11-like CS domain-containing protein</fullName>
    </recommendedName>
</protein>
<dbReference type="Pfam" id="PF23602">
    <property type="entry name" value="CS_DNAAF11_C"/>
    <property type="match status" value="1"/>
</dbReference>
<reference evidence="3" key="1">
    <citation type="submission" date="2020-11" db="EMBL/GenBank/DDBJ databases">
        <authorList>
            <person name="Tran Van P."/>
        </authorList>
    </citation>
    <scope>NUCLEOTIDE SEQUENCE</scope>
</reference>
<evidence type="ECO:0000313" key="3">
    <source>
        <dbReference type="EMBL" id="CAD7426357.1"/>
    </source>
</evidence>
<accession>A0A7R9HN97</accession>
<evidence type="ECO:0000259" key="2">
    <source>
        <dbReference type="Pfam" id="PF23602"/>
    </source>
</evidence>
<sequence>MLDDDDDDDDDNNSISQNLCNAFGHEALLVPFPNLPSFTPHLPFPLLPRIMRLLQKSQSKLKIKEIDEEVDKNYDKMDDEKLKEFWSQTTDHSPETRIQMANFTRRHKQNGQPRADATPHHRKYKTFASDGRPLNLNEAKVPFTLTEDETTNSIVLDISVFRYLDTALIDVDIHPNYAKVTIKGKVLQLVFDKEIKCGSTVVQRSKTTGHLVLTMPKVNGTVKSNFQVLKHQNIPPTTHNSQKWVPKRAQHIVSANNHHTTGAHQIILKRRPTLLGNVDRRDISMRFETFVNIRAPRWAPIEALFLFYGSLRCAPIVVLLKYYCLRWALIMMFWTSLSASIDEFWIWFVALGVD</sequence>
<keyword evidence="1" id="KW-1133">Transmembrane helix</keyword>
<keyword evidence="1" id="KW-0812">Transmembrane</keyword>
<gene>
    <name evidence="3" type="ORF">TMSB3V08_LOCUS3245</name>
</gene>
<feature type="transmembrane region" description="Helical" evidence="1">
    <location>
        <begin position="327"/>
        <end position="348"/>
    </location>
</feature>
<proteinExistence type="predicted"/>
<evidence type="ECO:0000256" key="1">
    <source>
        <dbReference type="SAM" id="Phobius"/>
    </source>
</evidence>